<feature type="transmembrane region" description="Helical" evidence="1">
    <location>
        <begin position="29"/>
        <end position="49"/>
    </location>
</feature>
<name>A0ABW0MH71_9BURK</name>
<evidence type="ECO:0000313" key="3">
    <source>
        <dbReference type="EMBL" id="MFC5476920.1"/>
    </source>
</evidence>
<gene>
    <name evidence="3" type="ORF">ACFPQ5_01865</name>
</gene>
<evidence type="ECO:0000313" key="4">
    <source>
        <dbReference type="Proteomes" id="UP001596101"/>
    </source>
</evidence>
<dbReference type="PANTHER" id="PTHR22911">
    <property type="entry name" value="ACYL-MALONYL CONDENSING ENZYME-RELATED"/>
    <property type="match status" value="1"/>
</dbReference>
<feature type="transmembrane region" description="Helical" evidence="1">
    <location>
        <begin position="195"/>
        <end position="214"/>
    </location>
</feature>
<dbReference type="EMBL" id="JBHSMR010000001">
    <property type="protein sequence ID" value="MFC5476920.1"/>
    <property type="molecule type" value="Genomic_DNA"/>
</dbReference>
<feature type="transmembrane region" description="Helical" evidence="1">
    <location>
        <begin position="134"/>
        <end position="157"/>
    </location>
</feature>
<feature type="transmembrane region" description="Helical" evidence="1">
    <location>
        <begin position="84"/>
        <end position="104"/>
    </location>
</feature>
<feature type="transmembrane region" description="Helical" evidence="1">
    <location>
        <begin position="111"/>
        <end position="128"/>
    </location>
</feature>
<dbReference type="InterPro" id="IPR000620">
    <property type="entry name" value="EamA_dom"/>
</dbReference>
<evidence type="ECO:0000259" key="2">
    <source>
        <dbReference type="Pfam" id="PF00892"/>
    </source>
</evidence>
<feature type="transmembrane region" description="Helical" evidence="1">
    <location>
        <begin position="226"/>
        <end position="245"/>
    </location>
</feature>
<dbReference type="SUPFAM" id="SSF103481">
    <property type="entry name" value="Multidrug resistance efflux transporter EmrE"/>
    <property type="match status" value="2"/>
</dbReference>
<dbReference type="Gene3D" id="1.10.3730.20">
    <property type="match status" value="1"/>
</dbReference>
<keyword evidence="1" id="KW-0472">Membrane</keyword>
<dbReference type="InterPro" id="IPR037185">
    <property type="entry name" value="EmrE-like"/>
</dbReference>
<dbReference type="Pfam" id="PF00892">
    <property type="entry name" value="EamA"/>
    <property type="match status" value="2"/>
</dbReference>
<keyword evidence="4" id="KW-1185">Reference proteome</keyword>
<protein>
    <submittedName>
        <fullName evidence="3">DMT family transporter</fullName>
    </submittedName>
</protein>
<accession>A0ABW0MH71</accession>
<comment type="caution">
    <text evidence="3">The sequence shown here is derived from an EMBL/GenBank/DDBJ whole genome shotgun (WGS) entry which is preliminary data.</text>
</comment>
<feature type="transmembrane region" description="Helical" evidence="1">
    <location>
        <begin position="61"/>
        <end position="78"/>
    </location>
</feature>
<evidence type="ECO:0000256" key="1">
    <source>
        <dbReference type="SAM" id="Phobius"/>
    </source>
</evidence>
<dbReference type="Proteomes" id="UP001596101">
    <property type="component" value="Unassembled WGS sequence"/>
</dbReference>
<dbReference type="PANTHER" id="PTHR22911:SF103">
    <property type="entry name" value="BLR2811 PROTEIN"/>
    <property type="match status" value="1"/>
</dbReference>
<keyword evidence="1" id="KW-1133">Transmembrane helix</keyword>
<proteinExistence type="predicted"/>
<feature type="domain" description="EamA" evidence="2">
    <location>
        <begin position="138"/>
        <end position="263"/>
    </location>
</feature>
<organism evidence="3 4">
    <name type="scientific">Massilia suwonensis</name>
    <dbReference type="NCBI Taxonomy" id="648895"/>
    <lineage>
        <taxon>Bacteria</taxon>
        <taxon>Pseudomonadati</taxon>
        <taxon>Pseudomonadota</taxon>
        <taxon>Betaproteobacteria</taxon>
        <taxon>Burkholderiales</taxon>
        <taxon>Oxalobacteraceae</taxon>
        <taxon>Telluria group</taxon>
        <taxon>Massilia</taxon>
    </lineage>
</organism>
<reference evidence="4" key="1">
    <citation type="journal article" date="2019" name="Int. J. Syst. Evol. Microbiol.">
        <title>The Global Catalogue of Microorganisms (GCM) 10K type strain sequencing project: providing services to taxonomists for standard genome sequencing and annotation.</title>
        <authorList>
            <consortium name="The Broad Institute Genomics Platform"/>
            <consortium name="The Broad Institute Genome Sequencing Center for Infectious Disease"/>
            <person name="Wu L."/>
            <person name="Ma J."/>
        </authorList>
    </citation>
    <scope>NUCLEOTIDE SEQUENCE [LARGE SCALE GENOMIC DNA]</scope>
    <source>
        <strain evidence="4">CCUG 43111</strain>
    </source>
</reference>
<feature type="transmembrane region" description="Helical" evidence="1">
    <location>
        <begin position="251"/>
        <end position="268"/>
    </location>
</feature>
<keyword evidence="1" id="KW-0812">Transmembrane</keyword>
<dbReference type="RefSeq" id="WP_379751620.1">
    <property type="nucleotide sequence ID" value="NZ_JBHSMR010000001.1"/>
</dbReference>
<feature type="domain" description="EamA" evidence="2">
    <location>
        <begin position="1"/>
        <end position="128"/>
    </location>
</feature>
<sequence>MLVAVFMFSLMDTCMKLLAAHYPAMQVAALRSLSSLPLVCAYVAWRGGFATMLRVRWSLQLLRAGVGIAMLALFAYGLKQLSLAEAYSIFFIAPALITALSVFVLKEKVNLARWIAIFVGLGGVLVVLRPEGGGFLTLGGLAILASAVCYAISAIGARVLARTDSSEQIMFWLMLMMAIGATVLALPAWMPLDAAHAWLLCALAVSGFFGQLAITEAFSHGEASVVAPFEYSALAWGVAIDWLLWQALPDGYTLVGAAIIIGSGMYLIRHEKVHTEAEHP</sequence>
<feature type="transmembrane region" description="Helical" evidence="1">
    <location>
        <begin position="169"/>
        <end position="189"/>
    </location>
</feature>